<reference evidence="2" key="1">
    <citation type="submission" date="2021-01" db="UniProtKB">
        <authorList>
            <consortium name="EnsemblMetazoa"/>
        </authorList>
    </citation>
    <scope>IDENTIFICATION</scope>
</reference>
<protein>
    <recommendedName>
        <fullName evidence="4">Cnidarian restricted protein</fullName>
    </recommendedName>
</protein>
<evidence type="ECO:0000313" key="3">
    <source>
        <dbReference type="Proteomes" id="UP000594262"/>
    </source>
</evidence>
<name>A0A7M5XFG3_9CNID</name>
<evidence type="ECO:0000313" key="2">
    <source>
        <dbReference type="EnsemblMetazoa" id="CLYHEMP022078.3"/>
    </source>
</evidence>
<feature type="signal peptide" evidence="1">
    <location>
        <begin position="1"/>
        <end position="21"/>
    </location>
</feature>
<sequence length="283" mass="33440">MDTKKLKSIIIAFAIFDTCLGGVDDKYSRTFRHKRFTLYTYMKMQGLSELHCVMECSNDHQCGSINHKGDQQLCELNQHREEDHQHTTQLQDEQGWNHFIKDKQDSSQNDAEIFIRQAIRPIRGRFIKFIQQMERIWEVSFDFTLLEQTDRWKNAIVFTTDENGLDDDWKTYGNRIIAVYNLSGKMYFYYNTDVKADHHFTSPSITVNQKYSFKMRQTTGFVNKNQKYISIFMNGNLVHTRNFILDMDFPDVRCYITGARHNVPPTNAIISNFKYTHDLLYSG</sequence>
<keyword evidence="1" id="KW-0732">Signal</keyword>
<dbReference type="Proteomes" id="UP000594262">
    <property type="component" value="Unplaced"/>
</dbReference>
<evidence type="ECO:0000256" key="1">
    <source>
        <dbReference type="SAM" id="SignalP"/>
    </source>
</evidence>
<proteinExistence type="predicted"/>
<accession>A0A7M5XFG3</accession>
<evidence type="ECO:0008006" key="4">
    <source>
        <dbReference type="Google" id="ProtNLM"/>
    </source>
</evidence>
<dbReference type="AlphaFoldDB" id="A0A7M5XFG3"/>
<feature type="chain" id="PRO_5029581306" description="Cnidarian restricted protein" evidence="1">
    <location>
        <begin position="22"/>
        <end position="283"/>
    </location>
</feature>
<keyword evidence="3" id="KW-1185">Reference proteome</keyword>
<organism evidence="2 3">
    <name type="scientific">Clytia hemisphaerica</name>
    <dbReference type="NCBI Taxonomy" id="252671"/>
    <lineage>
        <taxon>Eukaryota</taxon>
        <taxon>Metazoa</taxon>
        <taxon>Cnidaria</taxon>
        <taxon>Hydrozoa</taxon>
        <taxon>Hydroidolina</taxon>
        <taxon>Leptothecata</taxon>
        <taxon>Obeliida</taxon>
        <taxon>Clytiidae</taxon>
        <taxon>Clytia</taxon>
    </lineage>
</organism>
<dbReference type="EnsemblMetazoa" id="CLYHEMT022078.3">
    <property type="protein sequence ID" value="CLYHEMP022078.3"/>
    <property type="gene ID" value="CLYHEMG022078"/>
</dbReference>